<evidence type="ECO:0000313" key="2">
    <source>
        <dbReference type="EMBL" id="CAF1264848.1"/>
    </source>
</evidence>
<gene>
    <name evidence="2" type="ORF">XAT740_LOCUS26976</name>
</gene>
<comment type="caution">
    <text evidence="2">The sequence shown here is derived from an EMBL/GenBank/DDBJ whole genome shotgun (WGS) entry which is preliminary data.</text>
</comment>
<name>A0A815B3I9_ADIRI</name>
<organism evidence="2 3">
    <name type="scientific">Adineta ricciae</name>
    <name type="common">Rotifer</name>
    <dbReference type="NCBI Taxonomy" id="249248"/>
    <lineage>
        <taxon>Eukaryota</taxon>
        <taxon>Metazoa</taxon>
        <taxon>Spiralia</taxon>
        <taxon>Gnathifera</taxon>
        <taxon>Rotifera</taxon>
        <taxon>Eurotatoria</taxon>
        <taxon>Bdelloidea</taxon>
        <taxon>Adinetida</taxon>
        <taxon>Adinetidae</taxon>
        <taxon>Adineta</taxon>
    </lineage>
</organism>
<feature type="region of interest" description="Disordered" evidence="1">
    <location>
        <begin position="363"/>
        <end position="399"/>
    </location>
</feature>
<dbReference type="EMBL" id="CAJNOR010002223">
    <property type="protein sequence ID" value="CAF1264848.1"/>
    <property type="molecule type" value="Genomic_DNA"/>
</dbReference>
<sequence length="415" mass="47667">MTIFYDHMPSTVQARSQSTLNIKLKTPSLTCLNIPLDNSFGIRETSSSFTRNEHHRVIAGSVDLISEISNQTSDETWARFPPSKPLISFVSSDQPQEWRQVLKEHFRTSTSTITATSLNDSLARLRRHRQLTKLHQSSLQTIDRLIERKHRFSFNHHRPLPKFVSRNLSWKTRSSFRSNSRMAPFTSLPEIHCFTEQNSIPDAVPLPSVSNSWEKSGSWSWRSSNPSSLSNQRKEPNVRIQRRMDDHFQSNLPAIIESPLQQRSSLQTLDHQRIPRMSNPLYQRRTFLSHSTSNYDMSPNLLSSTSKIRYPSTPVLVHPHQKQFNQFHTSSLTTFDDDSNEDTDSIQTNSSFRSCVNSLTQLSDEDDIVSTSSSSSSSSDSYFPEPPPPYNVPQRNFPEPIKSTRLSFRQLCILQ</sequence>
<evidence type="ECO:0000313" key="3">
    <source>
        <dbReference type="Proteomes" id="UP000663828"/>
    </source>
</evidence>
<proteinExistence type="predicted"/>
<protein>
    <submittedName>
        <fullName evidence="2">Uncharacterized protein</fullName>
    </submittedName>
</protein>
<reference evidence="2" key="1">
    <citation type="submission" date="2021-02" db="EMBL/GenBank/DDBJ databases">
        <authorList>
            <person name="Nowell W R."/>
        </authorList>
    </citation>
    <scope>NUCLEOTIDE SEQUENCE</scope>
</reference>
<dbReference type="Proteomes" id="UP000663828">
    <property type="component" value="Unassembled WGS sequence"/>
</dbReference>
<accession>A0A815B3I9</accession>
<feature type="compositionally biased region" description="Low complexity" evidence="1">
    <location>
        <begin position="369"/>
        <end position="383"/>
    </location>
</feature>
<dbReference type="AlphaFoldDB" id="A0A815B3I9"/>
<evidence type="ECO:0000256" key="1">
    <source>
        <dbReference type="SAM" id="MobiDB-lite"/>
    </source>
</evidence>
<keyword evidence="3" id="KW-1185">Reference proteome</keyword>